<dbReference type="GO" id="GO:0006281">
    <property type="term" value="P:DNA repair"/>
    <property type="evidence" value="ECO:0007669"/>
    <property type="project" value="InterPro"/>
</dbReference>
<dbReference type="PANTHER" id="PTHR45674:SF4">
    <property type="entry name" value="DNA LIGASE 1"/>
    <property type="match status" value="1"/>
</dbReference>
<dbReference type="GO" id="GO:0003910">
    <property type="term" value="F:DNA ligase (ATP) activity"/>
    <property type="evidence" value="ECO:0007669"/>
    <property type="project" value="UniProtKB-EC"/>
</dbReference>
<sequence>MFISPMLLETAHSPFSHSNYIFEPKIDGHRLIFSQQGGKIKLYTRHETDCTRQYPELLHPFGDDIIFDGEVACTDPETGAIDFEMVMNRFQAKKPDKIRQITVTQPVTYVVFDILSYKGQDLRKLPLMKRKEILSSISMPNKHFGIIPFIEAEGETLFSQMEAQELEGMVGKRMNSVYESRRSPSWQKVINWTYAEVFITGYRKDEFGWLTSVVTESGRLRPTGIIELGVPPKAKQAFYGVSKSIVTGEDKNFVYLEPRIRAKVKTRNWTKNGMLRSPAFVEFNLSTG</sequence>
<evidence type="ECO:0000256" key="2">
    <source>
        <dbReference type="ARBA" id="ARBA00022598"/>
    </source>
</evidence>
<dbReference type="PROSITE" id="PS50160">
    <property type="entry name" value="DNA_LIGASE_A3"/>
    <property type="match status" value="1"/>
</dbReference>
<comment type="similarity">
    <text evidence="1">Belongs to the ATP-dependent DNA ligase family.</text>
</comment>
<dbReference type="RefSeq" id="WP_099476700.1">
    <property type="nucleotide sequence ID" value="NZ_CP016809.1"/>
</dbReference>
<evidence type="ECO:0000313" key="5">
    <source>
        <dbReference type="EMBL" id="ANY71669.1"/>
    </source>
</evidence>
<dbReference type="SUPFAM" id="SSF50249">
    <property type="entry name" value="Nucleic acid-binding proteins"/>
    <property type="match status" value="1"/>
</dbReference>
<dbReference type="InterPro" id="IPR012340">
    <property type="entry name" value="NA-bd_OB-fold"/>
</dbReference>
<dbReference type="Gene3D" id="3.30.470.30">
    <property type="entry name" value="DNA ligase/mRNA capping enzyme"/>
    <property type="match status" value="1"/>
</dbReference>
<accession>A0A1B2DVB9</accession>
<comment type="catalytic activity">
    <reaction evidence="3">
        <text>ATP + (deoxyribonucleotide)n-3'-hydroxyl + 5'-phospho-(deoxyribonucleotide)m = (deoxyribonucleotide)n+m + AMP + diphosphate.</text>
        <dbReference type="EC" id="6.5.1.1"/>
    </reaction>
</comment>
<reference evidence="5" key="1">
    <citation type="submission" date="2016-08" db="EMBL/GenBank/DDBJ databases">
        <title>Complete Genome Seqeunce of Paenibacillus sp. nov. IHBB 9852 from high altitute lake of Indian trans-Himalayas.</title>
        <authorList>
            <person name="Kiran S."/>
            <person name="Swarnkar M.K."/>
            <person name="Rana A."/>
            <person name="Tewari R."/>
            <person name="Gulati A."/>
        </authorList>
    </citation>
    <scope>NUCLEOTIDE SEQUENCE [LARGE SCALE GENOMIC DNA]</scope>
    <source>
        <strain evidence="5">IHBB 9852</strain>
    </source>
</reference>
<evidence type="ECO:0000259" key="4">
    <source>
        <dbReference type="PROSITE" id="PS50160"/>
    </source>
</evidence>
<dbReference type="GO" id="GO:0006310">
    <property type="term" value="P:DNA recombination"/>
    <property type="evidence" value="ECO:0007669"/>
    <property type="project" value="InterPro"/>
</dbReference>
<dbReference type="InterPro" id="IPR012310">
    <property type="entry name" value="DNA_ligase_ATP-dep_cent"/>
</dbReference>
<dbReference type="Pfam" id="PF01068">
    <property type="entry name" value="DNA_ligase_A_M"/>
    <property type="match status" value="1"/>
</dbReference>
<protein>
    <submittedName>
        <fullName evidence="5">ATP-dependent DNA ligase</fullName>
    </submittedName>
</protein>
<feature type="domain" description="ATP-dependent DNA ligase family profile" evidence="4">
    <location>
        <begin position="100"/>
        <end position="210"/>
    </location>
</feature>
<evidence type="ECO:0000256" key="1">
    <source>
        <dbReference type="ARBA" id="ARBA00007572"/>
    </source>
</evidence>
<dbReference type="NCBIfam" id="NF005796">
    <property type="entry name" value="PRK07636.1"/>
    <property type="match status" value="1"/>
</dbReference>
<dbReference type="KEGG" id="pib:BBD41_03215"/>
<dbReference type="GO" id="GO:0005524">
    <property type="term" value="F:ATP binding"/>
    <property type="evidence" value="ECO:0007669"/>
    <property type="project" value="InterPro"/>
</dbReference>
<dbReference type="SUPFAM" id="SSF56091">
    <property type="entry name" value="DNA ligase/mRNA capping enzyme, catalytic domain"/>
    <property type="match status" value="1"/>
</dbReference>
<organism evidence="5">
    <name type="scientific">Paenibacillus ihbetae</name>
    <dbReference type="NCBI Taxonomy" id="1870820"/>
    <lineage>
        <taxon>Bacteria</taxon>
        <taxon>Bacillati</taxon>
        <taxon>Bacillota</taxon>
        <taxon>Bacilli</taxon>
        <taxon>Bacillales</taxon>
        <taxon>Paenibacillaceae</taxon>
        <taxon>Paenibacillus</taxon>
    </lineage>
</organism>
<dbReference type="InterPro" id="IPR050191">
    <property type="entry name" value="ATP-dep_DNA_ligase"/>
</dbReference>
<dbReference type="EMBL" id="CP016809">
    <property type="protein sequence ID" value="ANY71669.1"/>
    <property type="molecule type" value="Genomic_DNA"/>
</dbReference>
<dbReference type="PANTHER" id="PTHR45674">
    <property type="entry name" value="DNA LIGASE 1/3 FAMILY MEMBER"/>
    <property type="match status" value="1"/>
</dbReference>
<name>A0A1B2DVB9_9BACL</name>
<keyword evidence="2 5" id="KW-0436">Ligase</keyword>
<gene>
    <name evidence="5" type="ORF">BBD41_03215</name>
</gene>
<dbReference type="AlphaFoldDB" id="A0A1B2DVB9"/>
<proteinExistence type="inferred from homology"/>
<dbReference type="CDD" id="cd07906">
    <property type="entry name" value="Adenylation_DNA_ligase_LigD_LigC"/>
    <property type="match status" value="1"/>
</dbReference>
<evidence type="ECO:0000256" key="3">
    <source>
        <dbReference type="ARBA" id="ARBA00034003"/>
    </source>
</evidence>